<dbReference type="AlphaFoldDB" id="A0A317CC59"/>
<keyword evidence="1" id="KW-0732">Signal</keyword>
<dbReference type="Proteomes" id="UP000245506">
    <property type="component" value="Unassembled WGS sequence"/>
</dbReference>
<dbReference type="EMBL" id="QGKL01000032">
    <property type="protein sequence ID" value="PWQ95691.1"/>
    <property type="molecule type" value="Genomic_DNA"/>
</dbReference>
<keyword evidence="3" id="KW-1185">Reference proteome</keyword>
<proteinExistence type="predicted"/>
<comment type="caution">
    <text evidence="2">The sequence shown here is derived from an EMBL/GenBank/DDBJ whole genome shotgun (WGS) entry which is preliminary data.</text>
</comment>
<feature type="signal peptide" evidence="1">
    <location>
        <begin position="1"/>
        <end position="22"/>
    </location>
</feature>
<evidence type="ECO:0000313" key="3">
    <source>
        <dbReference type="Proteomes" id="UP000245506"/>
    </source>
</evidence>
<sequence>MNILKLSSACLLAVLLSACHFSNDDHDVEVTNGLTTLGEISADGDPVEIYDPESLKQDIASLFGNADDDPLAVECGNTDTLQSVIDRGGRA</sequence>
<organism evidence="2 3">
    <name type="scientific">Leucothrix arctica</name>
    <dbReference type="NCBI Taxonomy" id="1481894"/>
    <lineage>
        <taxon>Bacteria</taxon>
        <taxon>Pseudomonadati</taxon>
        <taxon>Pseudomonadota</taxon>
        <taxon>Gammaproteobacteria</taxon>
        <taxon>Thiotrichales</taxon>
        <taxon>Thiotrichaceae</taxon>
        <taxon>Leucothrix</taxon>
    </lineage>
</organism>
<dbReference type="PROSITE" id="PS51257">
    <property type="entry name" value="PROKAR_LIPOPROTEIN"/>
    <property type="match status" value="1"/>
</dbReference>
<evidence type="ECO:0000256" key="1">
    <source>
        <dbReference type="SAM" id="SignalP"/>
    </source>
</evidence>
<reference evidence="2 3" key="1">
    <citation type="submission" date="2018-05" db="EMBL/GenBank/DDBJ databases">
        <title>Leucothrix arctica sp. nov., isolated from Arctic seawater.</title>
        <authorList>
            <person name="Choi A."/>
            <person name="Baek K."/>
        </authorList>
    </citation>
    <scope>NUCLEOTIDE SEQUENCE [LARGE SCALE GENOMIC DNA]</scope>
    <source>
        <strain evidence="2 3">IMCC9719</strain>
    </source>
</reference>
<protein>
    <submittedName>
        <fullName evidence="2">Uncharacterized protein</fullName>
    </submittedName>
</protein>
<feature type="chain" id="PRO_5016260783" evidence="1">
    <location>
        <begin position="23"/>
        <end position="91"/>
    </location>
</feature>
<evidence type="ECO:0000313" key="2">
    <source>
        <dbReference type="EMBL" id="PWQ95691.1"/>
    </source>
</evidence>
<name>A0A317CC59_9GAMM</name>
<gene>
    <name evidence="2" type="ORF">DKT75_11700</name>
</gene>
<accession>A0A317CC59</accession>
<dbReference type="RefSeq" id="WP_109823619.1">
    <property type="nucleotide sequence ID" value="NZ_QGKL01000032.1"/>
</dbReference>
<dbReference type="OrthoDB" id="10004147at2"/>